<evidence type="ECO:0000256" key="3">
    <source>
        <dbReference type="ARBA" id="ARBA00022527"/>
    </source>
</evidence>
<evidence type="ECO:0000259" key="9">
    <source>
        <dbReference type="PROSITE" id="PS50011"/>
    </source>
</evidence>
<sequence length="373" mass="42896">MATFVRTEVLGTSYETSDRYTDLEARGCGASGVICSAYDRLIHEQVAVKKIGKPFEDGAFAKRTYREVHLLSKLKHDNLINLKDLFISPSEDLYLVTDFLMTDLHQLIQSRPLENQFVQFFTYQILRGLKYIHSAGVVHRDLKPSNILVNDNCDLKICDFGLAREHEHHMTGYVATRYYRAPEIMLTWQQYSYGVDMWSVGCILAEMIKGTPLFPGRNHIDQFATITQLLGNPPPQVVERIYSKNTLKFIESLPPRERIPLSSILNDSADREAINLLERMLHLDPYQRIPAADALSHPYVLSYHDAEDEPVADGELNWVPEEMELSIYEWKAKMYSEVIEFHRGACTSHVEDQLDANQGLTEFLRNDIMVDTY</sequence>
<dbReference type="InterPro" id="IPR003527">
    <property type="entry name" value="MAP_kinase_CS"/>
</dbReference>
<evidence type="ECO:0000256" key="8">
    <source>
        <dbReference type="ARBA" id="ARBA00061056"/>
    </source>
</evidence>
<evidence type="ECO:0000256" key="2">
    <source>
        <dbReference type="ARBA" id="ARBA00012411"/>
    </source>
</evidence>
<reference evidence="10" key="1">
    <citation type="journal article" date="2019" name="Beilstein J. Org. Chem.">
        <title>Nanangenines: drimane sesquiterpenoids as the dominant metabolite cohort of a novel Australian fungus, Aspergillus nanangensis.</title>
        <authorList>
            <person name="Lacey H.J."/>
            <person name="Gilchrist C.L.M."/>
            <person name="Crombie A."/>
            <person name="Kalaitzis J.A."/>
            <person name="Vuong D."/>
            <person name="Rutledge P.J."/>
            <person name="Turner P."/>
            <person name="Pitt J.I."/>
            <person name="Lacey E."/>
            <person name="Chooi Y.H."/>
            <person name="Piggott A.M."/>
        </authorList>
    </citation>
    <scope>NUCLEOTIDE SEQUENCE</scope>
    <source>
        <strain evidence="10">MST-FP2251</strain>
    </source>
</reference>
<dbReference type="GO" id="GO:0005524">
    <property type="term" value="F:ATP binding"/>
    <property type="evidence" value="ECO:0007669"/>
    <property type="project" value="UniProtKB-KW"/>
</dbReference>
<dbReference type="EC" id="2.7.11.24" evidence="2"/>
<evidence type="ECO:0000313" key="11">
    <source>
        <dbReference type="Proteomes" id="UP001194746"/>
    </source>
</evidence>
<protein>
    <recommendedName>
        <fullName evidence="2">mitogen-activated protein kinase</fullName>
        <ecNumber evidence="2">2.7.11.24</ecNumber>
    </recommendedName>
</protein>
<evidence type="ECO:0000256" key="7">
    <source>
        <dbReference type="ARBA" id="ARBA00022840"/>
    </source>
</evidence>
<dbReference type="PROSITE" id="PS00108">
    <property type="entry name" value="PROTEIN_KINASE_ST"/>
    <property type="match status" value="1"/>
</dbReference>
<keyword evidence="7" id="KW-0067">ATP-binding</keyword>
<evidence type="ECO:0000256" key="4">
    <source>
        <dbReference type="ARBA" id="ARBA00022679"/>
    </source>
</evidence>
<dbReference type="Proteomes" id="UP001194746">
    <property type="component" value="Unassembled WGS sequence"/>
</dbReference>
<reference evidence="10" key="2">
    <citation type="submission" date="2020-02" db="EMBL/GenBank/DDBJ databases">
        <authorList>
            <person name="Gilchrist C.L.M."/>
            <person name="Chooi Y.-H."/>
        </authorList>
    </citation>
    <scope>NUCLEOTIDE SEQUENCE</scope>
    <source>
        <strain evidence="10">MST-FP2251</strain>
    </source>
</reference>
<keyword evidence="11" id="KW-1185">Reference proteome</keyword>
<dbReference type="Pfam" id="PF00069">
    <property type="entry name" value="Pkinase"/>
    <property type="match status" value="1"/>
</dbReference>
<accession>A0AAD4CZJ4</accession>
<dbReference type="InterPro" id="IPR008271">
    <property type="entry name" value="Ser/Thr_kinase_AS"/>
</dbReference>
<dbReference type="InterPro" id="IPR011009">
    <property type="entry name" value="Kinase-like_dom_sf"/>
</dbReference>
<dbReference type="GO" id="GO:0004707">
    <property type="term" value="F:MAP kinase activity"/>
    <property type="evidence" value="ECO:0007669"/>
    <property type="project" value="UniProtKB-EC"/>
</dbReference>
<dbReference type="PROSITE" id="PS50011">
    <property type="entry name" value="PROTEIN_KINASE_DOM"/>
    <property type="match status" value="1"/>
</dbReference>
<dbReference type="PROSITE" id="PS01351">
    <property type="entry name" value="MAPK"/>
    <property type="match status" value="1"/>
</dbReference>
<keyword evidence="3" id="KW-0723">Serine/threonine-protein kinase</keyword>
<keyword evidence="6" id="KW-0418">Kinase</keyword>
<dbReference type="InterPro" id="IPR050117">
    <property type="entry name" value="MAPK"/>
</dbReference>
<dbReference type="SMART" id="SM00220">
    <property type="entry name" value="S_TKc"/>
    <property type="match status" value="1"/>
</dbReference>
<comment type="cofactor">
    <cofactor evidence="1">
        <name>Mg(2+)</name>
        <dbReference type="ChEBI" id="CHEBI:18420"/>
    </cofactor>
</comment>
<dbReference type="Gene3D" id="3.30.200.20">
    <property type="entry name" value="Phosphorylase Kinase, domain 1"/>
    <property type="match status" value="1"/>
</dbReference>
<evidence type="ECO:0000256" key="6">
    <source>
        <dbReference type="ARBA" id="ARBA00022777"/>
    </source>
</evidence>
<evidence type="ECO:0000256" key="1">
    <source>
        <dbReference type="ARBA" id="ARBA00001946"/>
    </source>
</evidence>
<dbReference type="EMBL" id="VCAU01000001">
    <property type="protein sequence ID" value="KAF9895371.1"/>
    <property type="molecule type" value="Genomic_DNA"/>
</dbReference>
<dbReference type="AlphaFoldDB" id="A0AAD4CZJ4"/>
<dbReference type="InterPro" id="IPR000719">
    <property type="entry name" value="Prot_kinase_dom"/>
</dbReference>
<keyword evidence="4" id="KW-0808">Transferase</keyword>
<dbReference type="FunFam" id="1.10.510.10:FF:000049">
    <property type="entry name" value="Mitogen-activated protein kinase"/>
    <property type="match status" value="1"/>
</dbReference>
<comment type="caution">
    <text evidence="10">The sequence shown here is derived from an EMBL/GenBank/DDBJ whole genome shotgun (WGS) entry which is preliminary data.</text>
</comment>
<dbReference type="Gene3D" id="1.10.510.10">
    <property type="entry name" value="Transferase(Phosphotransferase) domain 1"/>
    <property type="match status" value="1"/>
</dbReference>
<proteinExistence type="inferred from homology"/>
<keyword evidence="5" id="KW-0547">Nucleotide-binding</keyword>
<evidence type="ECO:0000313" key="10">
    <source>
        <dbReference type="EMBL" id="KAF9895371.1"/>
    </source>
</evidence>
<dbReference type="PANTHER" id="PTHR24055">
    <property type="entry name" value="MITOGEN-ACTIVATED PROTEIN KINASE"/>
    <property type="match status" value="1"/>
</dbReference>
<dbReference type="SUPFAM" id="SSF56112">
    <property type="entry name" value="Protein kinase-like (PK-like)"/>
    <property type="match status" value="1"/>
</dbReference>
<name>A0AAD4CZJ4_ASPNN</name>
<organism evidence="10 11">
    <name type="scientific">Aspergillus nanangensis</name>
    <dbReference type="NCBI Taxonomy" id="2582783"/>
    <lineage>
        <taxon>Eukaryota</taxon>
        <taxon>Fungi</taxon>
        <taxon>Dikarya</taxon>
        <taxon>Ascomycota</taxon>
        <taxon>Pezizomycotina</taxon>
        <taxon>Eurotiomycetes</taxon>
        <taxon>Eurotiomycetidae</taxon>
        <taxon>Eurotiales</taxon>
        <taxon>Aspergillaceae</taxon>
        <taxon>Aspergillus</taxon>
        <taxon>Aspergillus subgen. Circumdati</taxon>
    </lineage>
</organism>
<gene>
    <name evidence="10" type="primary">HOG1_1</name>
    <name evidence="10" type="ORF">FE257_000276</name>
</gene>
<comment type="similarity">
    <text evidence="8">Belongs to the protein kinase superfamily. Ser/Thr protein kinase family. MAP kinase subfamily.</text>
</comment>
<feature type="domain" description="Protein kinase" evidence="9">
    <location>
        <begin position="20"/>
        <end position="300"/>
    </location>
</feature>
<evidence type="ECO:0000256" key="5">
    <source>
        <dbReference type="ARBA" id="ARBA00022741"/>
    </source>
</evidence>